<name>A0A918YSC8_9ACTN</name>
<keyword evidence="3" id="KW-1185">Reference proteome</keyword>
<dbReference type="AlphaFoldDB" id="A0A918YSC8"/>
<organism evidence="2 3">
    <name type="scientific">Streptomyces alanosinicus</name>
    <dbReference type="NCBI Taxonomy" id="68171"/>
    <lineage>
        <taxon>Bacteria</taxon>
        <taxon>Bacillati</taxon>
        <taxon>Actinomycetota</taxon>
        <taxon>Actinomycetes</taxon>
        <taxon>Kitasatosporales</taxon>
        <taxon>Streptomycetaceae</taxon>
        <taxon>Streptomyces</taxon>
    </lineage>
</organism>
<comment type="caution">
    <text evidence="2">The sequence shown here is derived from an EMBL/GenBank/DDBJ whole genome shotgun (WGS) entry which is preliminary data.</text>
</comment>
<reference evidence="2" key="2">
    <citation type="submission" date="2020-09" db="EMBL/GenBank/DDBJ databases">
        <authorList>
            <person name="Sun Q."/>
            <person name="Ohkuma M."/>
        </authorList>
    </citation>
    <scope>NUCLEOTIDE SEQUENCE</scope>
    <source>
        <strain evidence="2">JCM 4714</strain>
    </source>
</reference>
<dbReference type="Proteomes" id="UP000655443">
    <property type="component" value="Unassembled WGS sequence"/>
</dbReference>
<dbReference type="EMBL" id="BMVG01000046">
    <property type="protein sequence ID" value="GHE14040.1"/>
    <property type="molecule type" value="Genomic_DNA"/>
</dbReference>
<protein>
    <submittedName>
        <fullName evidence="2">Uncharacterized protein</fullName>
    </submittedName>
</protein>
<accession>A0A918YSC8</accession>
<feature type="region of interest" description="Disordered" evidence="1">
    <location>
        <begin position="1"/>
        <end position="25"/>
    </location>
</feature>
<gene>
    <name evidence="2" type="ORF">GCM10010339_83280</name>
</gene>
<evidence type="ECO:0000313" key="3">
    <source>
        <dbReference type="Proteomes" id="UP000655443"/>
    </source>
</evidence>
<sequence>MRALYRTPLGEFVGPPAPETTAQAHAGRIAVSEYHRPRRERHQARDTLVIIRRRTPATITESVPALLPVPDVEDPHNQGT</sequence>
<proteinExistence type="predicted"/>
<reference evidence="2" key="1">
    <citation type="journal article" date="2014" name="Int. J. Syst. Evol. Microbiol.">
        <title>Complete genome sequence of Corynebacterium casei LMG S-19264T (=DSM 44701T), isolated from a smear-ripened cheese.</title>
        <authorList>
            <consortium name="US DOE Joint Genome Institute (JGI-PGF)"/>
            <person name="Walter F."/>
            <person name="Albersmeier A."/>
            <person name="Kalinowski J."/>
            <person name="Ruckert C."/>
        </authorList>
    </citation>
    <scope>NUCLEOTIDE SEQUENCE</scope>
    <source>
        <strain evidence="2">JCM 4714</strain>
    </source>
</reference>
<evidence type="ECO:0000256" key="1">
    <source>
        <dbReference type="SAM" id="MobiDB-lite"/>
    </source>
</evidence>
<evidence type="ECO:0000313" key="2">
    <source>
        <dbReference type="EMBL" id="GHE14040.1"/>
    </source>
</evidence>